<evidence type="ECO:0000313" key="3">
    <source>
        <dbReference type="EMBL" id="ACM56715.1"/>
    </source>
</evidence>
<dbReference type="KEGG" id="hla:Hlac_1121"/>
<organism evidence="3 4">
    <name type="scientific">Halorubrum lacusprofundi (strain ATCC 49239 / DSM 5036 / JCM 8891 / ACAM 34)</name>
    <dbReference type="NCBI Taxonomy" id="416348"/>
    <lineage>
        <taxon>Archaea</taxon>
        <taxon>Methanobacteriati</taxon>
        <taxon>Methanobacteriota</taxon>
        <taxon>Stenosarchaea group</taxon>
        <taxon>Halobacteria</taxon>
        <taxon>Halobacteriales</taxon>
        <taxon>Haloferacaceae</taxon>
        <taxon>Halorubrum</taxon>
    </lineage>
</organism>
<accession>B9LMX7</accession>
<evidence type="ECO:0000259" key="2">
    <source>
        <dbReference type="Pfam" id="PF25928"/>
    </source>
</evidence>
<keyword evidence="1" id="KW-0472">Membrane</keyword>
<dbReference type="Pfam" id="PF25928">
    <property type="entry name" value="DUF7973"/>
    <property type="match status" value="1"/>
</dbReference>
<protein>
    <recommendedName>
        <fullName evidence="2">DUF7973 domain-containing protein</fullName>
    </recommendedName>
</protein>
<gene>
    <name evidence="3" type="ordered locus">Hlac_1121</name>
</gene>
<evidence type="ECO:0000313" key="4">
    <source>
        <dbReference type="Proteomes" id="UP000000740"/>
    </source>
</evidence>
<dbReference type="eggNOG" id="arCOG04584">
    <property type="taxonomic scope" value="Archaea"/>
</dbReference>
<feature type="transmembrane region" description="Helical" evidence="1">
    <location>
        <begin position="230"/>
        <end position="249"/>
    </location>
</feature>
<feature type="domain" description="DUF7973" evidence="2">
    <location>
        <begin position="14"/>
        <end position="359"/>
    </location>
</feature>
<evidence type="ECO:0000256" key="1">
    <source>
        <dbReference type="SAM" id="Phobius"/>
    </source>
</evidence>
<name>B9LMX7_HALLT</name>
<dbReference type="RefSeq" id="WP_015909862.1">
    <property type="nucleotide sequence ID" value="NC_012029.1"/>
</dbReference>
<dbReference type="InterPro" id="IPR058279">
    <property type="entry name" value="DUF7973"/>
</dbReference>
<dbReference type="AlphaFoldDB" id="B9LMX7"/>
<feature type="transmembrane region" description="Helical" evidence="1">
    <location>
        <begin position="284"/>
        <end position="315"/>
    </location>
</feature>
<keyword evidence="1" id="KW-0812">Transmembrane</keyword>
<feature type="transmembrane region" description="Helical" evidence="1">
    <location>
        <begin position="20"/>
        <end position="50"/>
    </location>
</feature>
<reference evidence="3 4" key="1">
    <citation type="journal article" date="2016" name="Stand. Genomic Sci.">
        <title>Complete genome sequence of the Antarctic Halorubrum lacusprofundi type strain ACAM 34.</title>
        <authorList>
            <person name="Anderson I.J."/>
            <person name="DasSarma P."/>
            <person name="Lucas S."/>
            <person name="Copeland A."/>
            <person name="Lapidus A."/>
            <person name="Del Rio T.G."/>
            <person name="Tice H."/>
            <person name="Dalin E."/>
            <person name="Bruce D.C."/>
            <person name="Goodwin L."/>
            <person name="Pitluck S."/>
            <person name="Sims D."/>
            <person name="Brettin T.S."/>
            <person name="Detter J.C."/>
            <person name="Han C.S."/>
            <person name="Larimer F."/>
            <person name="Hauser L."/>
            <person name="Land M."/>
            <person name="Ivanova N."/>
            <person name="Richardson P."/>
            <person name="Cavicchioli R."/>
            <person name="DasSarma S."/>
            <person name="Woese C.R."/>
            <person name="Kyrpides N.C."/>
        </authorList>
    </citation>
    <scope>NUCLEOTIDE SEQUENCE [LARGE SCALE GENOMIC DNA]</scope>
    <source>
        <strain evidence="4">ATCC 49239 / DSM 5036 / JCM 8891 / ACAM 34</strain>
    </source>
</reference>
<feature type="transmembrane region" description="Helical" evidence="1">
    <location>
        <begin position="255"/>
        <end position="272"/>
    </location>
</feature>
<keyword evidence="4" id="KW-1185">Reference proteome</keyword>
<dbReference type="Proteomes" id="UP000000740">
    <property type="component" value="Chromosome 1"/>
</dbReference>
<keyword evidence="1" id="KW-1133">Transmembrane helix</keyword>
<feature type="transmembrane region" description="Helical" evidence="1">
    <location>
        <begin position="130"/>
        <end position="152"/>
    </location>
</feature>
<sequence>MNELLLQIPVIGMEVEQFLLLLITALAGGAFGAAIGALPAFIFTGFVVFLGEGLAILNRGIASSAASDVGYVSVTGVIGFGAITGPHIAFAGGVAASAYAAKKYPEMKPGEGGYHFGKGITYAFGTKPDILAVGAIFGVIGMLFTQLANGLFSNVLGMSPPTDFIAVSVFATAFLARPVFGYPLIGKPAGDGYLDMSPFERDEMHPEADTDGEHAGRPATEPWLPHQYKWSGIMAIGLVGGILGGYIWLQTGSIFLGYAISAISLLFLNLGVEKIPVTHHITLLGAVGAVAVDPVAGSVVALLAAGIFGVLSGLAGEVTQRLFYSHSGTHVDPPAMAIAIMMLLVWLLSILGVLPNAGYL</sequence>
<proteinExistence type="predicted"/>
<feature type="transmembrane region" description="Helical" evidence="1">
    <location>
        <begin position="164"/>
        <end position="185"/>
    </location>
</feature>
<dbReference type="HOGENOM" id="CLU_077325_0_0_2"/>
<feature type="transmembrane region" description="Helical" evidence="1">
    <location>
        <begin position="335"/>
        <end position="354"/>
    </location>
</feature>
<dbReference type="GeneID" id="7400930"/>
<dbReference type="EMBL" id="CP001365">
    <property type="protein sequence ID" value="ACM56715.1"/>
    <property type="molecule type" value="Genomic_DNA"/>
</dbReference>